<feature type="transmembrane region" description="Helical" evidence="1">
    <location>
        <begin position="368"/>
        <end position="399"/>
    </location>
</feature>
<protein>
    <recommendedName>
        <fullName evidence="4">Polymerase</fullName>
    </recommendedName>
</protein>
<evidence type="ECO:0000313" key="2">
    <source>
        <dbReference type="EMBL" id="THV22290.1"/>
    </source>
</evidence>
<feature type="transmembrane region" description="Helical" evidence="1">
    <location>
        <begin position="333"/>
        <end position="356"/>
    </location>
</feature>
<evidence type="ECO:0000313" key="3">
    <source>
        <dbReference type="Proteomes" id="UP000308828"/>
    </source>
</evidence>
<sequence length="410" mass="45140">MNISSLHGSQTGTLPGRASGQGRLVRLVVPFAVIYNGVLAIINAHGMPLGFSHVALVEISLLFVSLLYLFYRGLSEDALPIVALTGFFAVVMLYTSAANGLVFVDFFRNVLIIAVFCQMGMLTDAKSLAFVFRISCVFVLSVLLVEIFFTRIYEDLFYPSLYFSNTRGLEQVAFGGTKIFQNALNIPGRFSFGLSDHRTASIFLEQVSLANFSGVLCIYLVSRFKQIRASDRWLMIATVVFILLTNDSRSMLAFAFVCLIGYGLFPKISNSLRPLVMPGIILAGALVYLLRPDASGDTLDGRIVLTMKGFFDLDFIQLLALDVRNVAGFADSGYIYVINASTVFGLLAFWLFVSFYPAGQTAAQKRLAFALTIFLFLNMMIGGTAVFSIKVAALLWLLVGFLRRPDVHGH</sequence>
<feature type="transmembrane region" description="Helical" evidence="1">
    <location>
        <begin position="233"/>
        <end position="265"/>
    </location>
</feature>
<comment type="caution">
    <text evidence="2">The sequence shown here is derived from an EMBL/GenBank/DDBJ whole genome shotgun (WGS) entry which is preliminary data.</text>
</comment>
<keyword evidence="1" id="KW-0472">Membrane</keyword>
<dbReference type="OrthoDB" id="7570741at2"/>
<dbReference type="EMBL" id="STGV01000004">
    <property type="protein sequence ID" value="THV22290.1"/>
    <property type="molecule type" value="Genomic_DNA"/>
</dbReference>
<organism evidence="2 3">
    <name type="scientific">Peteryoungia ipomoeae</name>
    <dbReference type="NCBI Taxonomy" id="1210932"/>
    <lineage>
        <taxon>Bacteria</taxon>
        <taxon>Pseudomonadati</taxon>
        <taxon>Pseudomonadota</taxon>
        <taxon>Alphaproteobacteria</taxon>
        <taxon>Hyphomicrobiales</taxon>
        <taxon>Rhizobiaceae</taxon>
        <taxon>Peteryoungia</taxon>
    </lineage>
</organism>
<feature type="transmembrane region" description="Helical" evidence="1">
    <location>
        <begin position="130"/>
        <end position="153"/>
    </location>
</feature>
<accession>A0A4S8NXF5</accession>
<feature type="transmembrane region" description="Helical" evidence="1">
    <location>
        <begin position="50"/>
        <end position="71"/>
    </location>
</feature>
<dbReference type="RefSeq" id="WP_136599062.1">
    <property type="nucleotide sequence ID" value="NZ_STGV01000004.1"/>
</dbReference>
<feature type="transmembrane region" description="Helical" evidence="1">
    <location>
        <begin position="78"/>
        <end position="94"/>
    </location>
</feature>
<keyword evidence="3" id="KW-1185">Reference proteome</keyword>
<gene>
    <name evidence="2" type="ORF">FAA97_13465</name>
</gene>
<reference evidence="2 3" key="1">
    <citation type="submission" date="2019-04" db="EMBL/GenBank/DDBJ databases">
        <title>Genome sequence of strain shin9-1.</title>
        <authorList>
            <person name="Gao J."/>
            <person name="Sun J."/>
        </authorList>
    </citation>
    <scope>NUCLEOTIDE SEQUENCE [LARGE SCALE GENOMIC DNA]</scope>
    <source>
        <strain evidence="3">shin9-1</strain>
    </source>
</reference>
<evidence type="ECO:0000256" key="1">
    <source>
        <dbReference type="SAM" id="Phobius"/>
    </source>
</evidence>
<feature type="transmembrane region" description="Helical" evidence="1">
    <location>
        <begin position="24"/>
        <end position="44"/>
    </location>
</feature>
<name>A0A4S8NXF5_9HYPH</name>
<keyword evidence="1" id="KW-1133">Transmembrane helix</keyword>
<dbReference type="AlphaFoldDB" id="A0A4S8NXF5"/>
<dbReference type="Proteomes" id="UP000308828">
    <property type="component" value="Unassembled WGS sequence"/>
</dbReference>
<evidence type="ECO:0008006" key="4">
    <source>
        <dbReference type="Google" id="ProtNLM"/>
    </source>
</evidence>
<proteinExistence type="predicted"/>
<feature type="transmembrane region" description="Helical" evidence="1">
    <location>
        <begin position="200"/>
        <end position="221"/>
    </location>
</feature>
<feature type="transmembrane region" description="Helical" evidence="1">
    <location>
        <begin position="271"/>
        <end position="290"/>
    </location>
</feature>
<keyword evidence="1" id="KW-0812">Transmembrane</keyword>